<accession>A0A1I1SJ47</accession>
<evidence type="ECO:0000313" key="2">
    <source>
        <dbReference type="Proteomes" id="UP000199672"/>
    </source>
</evidence>
<protein>
    <submittedName>
        <fullName evidence="1">Uncharacterized protein</fullName>
    </submittedName>
</protein>
<gene>
    <name evidence="1" type="ORF">SAMN05216297_1087</name>
</gene>
<name>A0A1I1SJ47_9FLAO</name>
<sequence length="350" mass="37797">MKKSYITLLLYFFFVLQGQSQVGIPSNNPNKNAILDLNQTDGTNIKGLLLPKIDLNATNSTLPMSEHSAGMYIYNTADRGSTTTLVKPGPYFNTGTEWYSLFSINNGWSTKGNAATNATSNFIGTTDAVDFVTKTAGIERYRMTSSGQWLLNTTTVPTGGTNAKVIINSSASGALQLKDGTEGLGYVLTSDANGVATWREKELVLNYATIPPSGVNVLATPLNTWYYSNINITLPPGKWLVSVTMLLNKGSSTAVTAANEFWSVSSSFSNSATTLAISPDIQTNKMLITGMLFPGCIYNFMKGSVIITNSTAANKTYYYMARATGRNMTGQIANFGGPWAENVITWRSMP</sequence>
<dbReference type="OrthoDB" id="1430919at2"/>
<evidence type="ECO:0000313" key="1">
    <source>
        <dbReference type="EMBL" id="SFD44678.1"/>
    </source>
</evidence>
<reference evidence="2" key="1">
    <citation type="submission" date="2016-10" db="EMBL/GenBank/DDBJ databases">
        <authorList>
            <person name="Varghese N."/>
            <person name="Submissions S."/>
        </authorList>
    </citation>
    <scope>NUCLEOTIDE SEQUENCE [LARGE SCALE GENOMIC DNA]</scope>
    <source>
        <strain evidence="2">CGMCC 1.10370</strain>
    </source>
</reference>
<dbReference type="Proteomes" id="UP000199672">
    <property type="component" value="Unassembled WGS sequence"/>
</dbReference>
<dbReference type="AlphaFoldDB" id="A0A1I1SJ47"/>
<organism evidence="1 2">
    <name type="scientific">Flavobacterium phragmitis</name>
    <dbReference type="NCBI Taxonomy" id="739143"/>
    <lineage>
        <taxon>Bacteria</taxon>
        <taxon>Pseudomonadati</taxon>
        <taxon>Bacteroidota</taxon>
        <taxon>Flavobacteriia</taxon>
        <taxon>Flavobacteriales</taxon>
        <taxon>Flavobacteriaceae</taxon>
        <taxon>Flavobacterium</taxon>
    </lineage>
</organism>
<keyword evidence="2" id="KW-1185">Reference proteome</keyword>
<dbReference type="RefSeq" id="WP_091494938.1">
    <property type="nucleotide sequence ID" value="NZ_FOMH01000008.1"/>
</dbReference>
<proteinExistence type="predicted"/>
<dbReference type="STRING" id="739143.SAMN05216297_1087"/>
<dbReference type="EMBL" id="FOMH01000008">
    <property type="protein sequence ID" value="SFD44678.1"/>
    <property type="molecule type" value="Genomic_DNA"/>
</dbReference>